<reference evidence="1" key="1">
    <citation type="journal article" date="2020" name="Stud. Mycol.">
        <title>101 Dothideomycetes genomes: a test case for predicting lifestyles and emergence of pathogens.</title>
        <authorList>
            <person name="Haridas S."/>
            <person name="Albert R."/>
            <person name="Binder M."/>
            <person name="Bloem J."/>
            <person name="Labutti K."/>
            <person name="Salamov A."/>
            <person name="Andreopoulos B."/>
            <person name="Baker S."/>
            <person name="Barry K."/>
            <person name="Bills G."/>
            <person name="Bluhm B."/>
            <person name="Cannon C."/>
            <person name="Castanera R."/>
            <person name="Culley D."/>
            <person name="Daum C."/>
            <person name="Ezra D."/>
            <person name="Gonzalez J."/>
            <person name="Henrissat B."/>
            <person name="Kuo A."/>
            <person name="Liang C."/>
            <person name="Lipzen A."/>
            <person name="Lutzoni F."/>
            <person name="Magnuson J."/>
            <person name="Mondo S."/>
            <person name="Nolan M."/>
            <person name="Ohm R."/>
            <person name="Pangilinan J."/>
            <person name="Park H.-J."/>
            <person name="Ramirez L."/>
            <person name="Alfaro M."/>
            <person name="Sun H."/>
            <person name="Tritt A."/>
            <person name="Yoshinaga Y."/>
            <person name="Zwiers L.-H."/>
            <person name="Turgeon B."/>
            <person name="Goodwin S."/>
            <person name="Spatafora J."/>
            <person name="Crous P."/>
            <person name="Grigoriev I."/>
        </authorList>
    </citation>
    <scope>NUCLEOTIDE SEQUENCE</scope>
    <source>
        <strain evidence="1">CBS 207.26</strain>
    </source>
</reference>
<proteinExistence type="predicted"/>
<gene>
    <name evidence="1" type="ORF">K469DRAFT_633297</name>
</gene>
<dbReference type="PANTHER" id="PTHR28152">
    <property type="entry name" value="HYDROXYACYL-THIOESTER DEHYDRATASE TYPE 2, MITOCHONDRIAL"/>
    <property type="match status" value="1"/>
</dbReference>
<organism evidence="1 2">
    <name type="scientific">Zopfia rhizophila CBS 207.26</name>
    <dbReference type="NCBI Taxonomy" id="1314779"/>
    <lineage>
        <taxon>Eukaryota</taxon>
        <taxon>Fungi</taxon>
        <taxon>Dikarya</taxon>
        <taxon>Ascomycota</taxon>
        <taxon>Pezizomycotina</taxon>
        <taxon>Dothideomycetes</taxon>
        <taxon>Dothideomycetes incertae sedis</taxon>
        <taxon>Zopfiaceae</taxon>
        <taxon>Zopfia</taxon>
    </lineage>
</organism>
<protein>
    <recommendedName>
        <fullName evidence="3">Thioesterase/thiol ester dehydrase-isomerase</fullName>
    </recommendedName>
</protein>
<evidence type="ECO:0008006" key="3">
    <source>
        <dbReference type="Google" id="ProtNLM"/>
    </source>
</evidence>
<dbReference type="GO" id="GO:0019171">
    <property type="term" value="F:(3R)-hydroxyacyl-[acyl-carrier-protein] dehydratase activity"/>
    <property type="evidence" value="ECO:0007669"/>
    <property type="project" value="TreeGrafter"/>
</dbReference>
<dbReference type="InterPro" id="IPR052741">
    <property type="entry name" value="Mitochondrial_HTD2"/>
</dbReference>
<dbReference type="GO" id="GO:0005739">
    <property type="term" value="C:mitochondrion"/>
    <property type="evidence" value="ECO:0007669"/>
    <property type="project" value="TreeGrafter"/>
</dbReference>
<dbReference type="SUPFAM" id="SSF54637">
    <property type="entry name" value="Thioesterase/thiol ester dehydrase-isomerase"/>
    <property type="match status" value="1"/>
</dbReference>
<dbReference type="Proteomes" id="UP000800200">
    <property type="component" value="Unassembled WGS sequence"/>
</dbReference>
<evidence type="ECO:0000313" key="1">
    <source>
        <dbReference type="EMBL" id="KAF2184567.1"/>
    </source>
</evidence>
<dbReference type="PANTHER" id="PTHR28152:SF1">
    <property type="entry name" value="HYDROXYACYL-THIOESTER DEHYDRATASE TYPE 2, MITOCHONDRIAL"/>
    <property type="match status" value="1"/>
</dbReference>
<dbReference type="InterPro" id="IPR029069">
    <property type="entry name" value="HotDog_dom_sf"/>
</dbReference>
<dbReference type="EMBL" id="ML994637">
    <property type="protein sequence ID" value="KAF2184567.1"/>
    <property type="molecule type" value="Genomic_DNA"/>
</dbReference>
<dbReference type="OrthoDB" id="3257538at2759"/>
<evidence type="ECO:0000313" key="2">
    <source>
        <dbReference type="Proteomes" id="UP000800200"/>
    </source>
</evidence>
<accession>A0A6A6DY24</accession>
<keyword evidence="2" id="KW-1185">Reference proteome</keyword>
<dbReference type="Gene3D" id="3.10.129.10">
    <property type="entry name" value="Hotdog Thioesterase"/>
    <property type="match status" value="1"/>
</dbReference>
<dbReference type="AlphaFoldDB" id="A0A6A6DY24"/>
<sequence length="511" mass="57387">MPSYACCTRAVPKTPLHRTQWHRITPQTTQFLLWSSSDTPSNPRWFQDLRSQMLERDFSLLPDYLIPTHHSKLDGTLASFLPSRWTDRTSNLLPLGHHLIFFNPALPSHRLLPDGTDPLQSPGAPFVRRMWAGGSLKVNMNLYFHDQKGMYLSPKRWVCYERIKDVSMRGSSEEDAKIFVTIERRFARMGRLLPRTTWGKDFAEAEQLAKQKLAAGAKDTDGFGEAVLVEERNIVFMKERSASELESIRAGLTMPVKYLDPPGEPDFSHTLTPTPSLLFRYSALTFNAHAIHLDPHYCRTVEGHRNLLFHGPLSLTLMLTLLNNHLKTHHPTQTIQSIDYRNLAPLYCSEQMRLCGRKKDDRTYELWVEGPTGGMAVKGTARTAPIPENTTSASGEAETAADPEDYDWWGTITGEPSSSSEASEDLAHPPRAKKGNALVRSFHSNYSSFANSGVRRIDNTVPRSHASRLWSRQKGPETVRASIRRVPGLKAGGRGAASFNRGAYPVAERGA</sequence>
<name>A0A6A6DY24_9PEZI</name>